<accession>A0A1Y0B296</accession>
<gene>
    <name evidence="1" type="ORF">AEK19_MT1379</name>
</gene>
<evidence type="ECO:0000313" key="1">
    <source>
        <dbReference type="EMBL" id="ART31575.1"/>
    </source>
</evidence>
<keyword evidence="1" id="KW-0496">Mitochondrion</keyword>
<dbReference type="AlphaFoldDB" id="A0A1Y0B296"/>
<dbReference type="EMBL" id="KY774314">
    <property type="protein sequence ID" value="ART31575.1"/>
    <property type="molecule type" value="Genomic_DNA"/>
</dbReference>
<proteinExistence type="predicted"/>
<name>A0A1Y0B296_9LAMI</name>
<protein>
    <submittedName>
        <fullName evidence="1">Uncharacterized protein</fullName>
    </submittedName>
</protein>
<organism evidence="1">
    <name type="scientific">Utricularia reniformis</name>
    <dbReference type="NCBI Taxonomy" id="192314"/>
    <lineage>
        <taxon>Eukaryota</taxon>
        <taxon>Viridiplantae</taxon>
        <taxon>Streptophyta</taxon>
        <taxon>Embryophyta</taxon>
        <taxon>Tracheophyta</taxon>
        <taxon>Spermatophyta</taxon>
        <taxon>Magnoliopsida</taxon>
        <taxon>eudicotyledons</taxon>
        <taxon>Gunneridae</taxon>
        <taxon>Pentapetalae</taxon>
        <taxon>asterids</taxon>
        <taxon>lamiids</taxon>
        <taxon>Lamiales</taxon>
        <taxon>Lentibulariaceae</taxon>
        <taxon>Utricularia</taxon>
    </lineage>
</organism>
<geneLocation type="mitochondrion" evidence="1"/>
<sequence>MKDIECAVEGGALVEITAPLPVSALSKNGSQPGLYLDFESVSFKAIPACFQRNVIAPWQLSIPFNP</sequence>
<reference evidence="1" key="1">
    <citation type="submission" date="2017-03" db="EMBL/GenBank/DDBJ databases">
        <title>The mitochondrial genome of the carnivorous plant Utricularia reniformis (Lentibulariaceae): structure, comparative analysis and evolutionary landmarks.</title>
        <authorList>
            <person name="Silva S.R."/>
            <person name="Alvarenga D.O."/>
            <person name="Michael T.P."/>
            <person name="Miranda V.F.O."/>
            <person name="Varani A.M."/>
        </authorList>
    </citation>
    <scope>NUCLEOTIDE SEQUENCE</scope>
</reference>